<evidence type="ECO:0000313" key="2">
    <source>
        <dbReference type="EMBL" id="KNZ53125.1"/>
    </source>
</evidence>
<organism evidence="2 3">
    <name type="scientific">Puccinia sorghi</name>
    <dbReference type="NCBI Taxonomy" id="27349"/>
    <lineage>
        <taxon>Eukaryota</taxon>
        <taxon>Fungi</taxon>
        <taxon>Dikarya</taxon>
        <taxon>Basidiomycota</taxon>
        <taxon>Pucciniomycotina</taxon>
        <taxon>Pucciniomycetes</taxon>
        <taxon>Pucciniales</taxon>
        <taxon>Pucciniaceae</taxon>
        <taxon>Puccinia</taxon>
    </lineage>
</organism>
<dbReference type="Pfam" id="PF08538">
    <property type="entry name" value="DUF1749"/>
    <property type="match status" value="1"/>
</dbReference>
<dbReference type="AlphaFoldDB" id="A0A0L6UZ18"/>
<dbReference type="SUPFAM" id="SSF53474">
    <property type="entry name" value="alpha/beta-Hydrolases"/>
    <property type="match status" value="1"/>
</dbReference>
<accession>A0A0L6UZ18</accession>
<comment type="caution">
    <text evidence="2">The sequence shown here is derived from an EMBL/GenBank/DDBJ whole genome shotgun (WGS) entry which is preliminary data.</text>
</comment>
<dbReference type="InterPro" id="IPR013744">
    <property type="entry name" value="SidJ"/>
</dbReference>
<dbReference type="EMBL" id="LAVV01008322">
    <property type="protein sequence ID" value="KNZ53125.1"/>
    <property type="molecule type" value="Genomic_DNA"/>
</dbReference>
<gene>
    <name evidence="2" type="ORF">VP01_3338g5</name>
</gene>
<proteinExistence type="predicted"/>
<dbReference type="OrthoDB" id="10034502at2759"/>
<evidence type="ECO:0000256" key="1">
    <source>
        <dbReference type="SAM" id="MobiDB-lite"/>
    </source>
</evidence>
<dbReference type="VEuPathDB" id="FungiDB:VP01_3338g5"/>
<protein>
    <recommendedName>
        <fullName evidence="4">Dolichol-phosphate mannosyltransferase</fullName>
    </recommendedName>
</protein>
<dbReference type="PANTHER" id="PTHR31591">
    <property type="entry name" value="UPF0613 PROTEIN PB24D3.06C"/>
    <property type="match status" value="1"/>
</dbReference>
<dbReference type="PANTHER" id="PTHR31591:SF1">
    <property type="entry name" value="UPF0613 PROTEIN PB24D3.06C"/>
    <property type="match status" value="1"/>
</dbReference>
<dbReference type="InterPro" id="IPR029058">
    <property type="entry name" value="AB_hydrolase_fold"/>
</dbReference>
<evidence type="ECO:0000313" key="3">
    <source>
        <dbReference type="Proteomes" id="UP000037035"/>
    </source>
</evidence>
<keyword evidence="3" id="KW-1185">Reference proteome</keyword>
<name>A0A0L6UZ18_9BASI</name>
<reference evidence="2 3" key="1">
    <citation type="submission" date="2015-08" db="EMBL/GenBank/DDBJ databases">
        <title>Next Generation Sequencing and Analysis of the Genome of Puccinia sorghi L Schw, the Causal Agent of Maize Common Rust.</title>
        <authorList>
            <person name="Rochi L."/>
            <person name="Burguener G."/>
            <person name="Darino M."/>
            <person name="Turjanski A."/>
            <person name="Kreff E."/>
            <person name="Dieguez M.J."/>
            <person name="Sacco F."/>
        </authorList>
    </citation>
    <scope>NUCLEOTIDE SEQUENCE [LARGE SCALE GENOMIC DNA]</scope>
    <source>
        <strain evidence="2 3">RO10H11247</strain>
    </source>
</reference>
<dbReference type="Gene3D" id="3.40.50.1820">
    <property type="entry name" value="alpha/beta hydrolase"/>
    <property type="match status" value="1"/>
</dbReference>
<sequence>MYGLIHLYDQENRLTAFESGDLDARSTLIFIGGLGDGLCAVPYIDLLPAALEEINFSLIQVLLSSSYSGFGFSSIEKDAHEIRQLLRYLRTIGKSRFVLLGHSTGCQDIIKLFHTQQDPSNSNSLDEILAIILQAPVSDREYILDTLGEETYKRSLQAAQKLVDTGQANEAIPCEFSDMFSGGRCGISASRWLSLAQSLQDYPEGEDFFSSDLPTKLLTSNLAPVAQKGVAAMVLISGRDETMSSKVDKERLLQHLVEGLTSSSNPDHEHLKAIAEGWSVILPGAGHQAEEVKQALCTRMVDFIGAALAWGKCIPGEQVPARTEAVLLRRRYNVAPGCRKPTSWASGGFALADQQASSVPSRYKDMSTAPAVGSKPDRH</sequence>
<dbReference type="Proteomes" id="UP000037035">
    <property type="component" value="Unassembled WGS sequence"/>
</dbReference>
<evidence type="ECO:0008006" key="4">
    <source>
        <dbReference type="Google" id="ProtNLM"/>
    </source>
</evidence>
<feature type="region of interest" description="Disordered" evidence="1">
    <location>
        <begin position="357"/>
        <end position="379"/>
    </location>
</feature>